<dbReference type="InterPro" id="IPR009331">
    <property type="entry name" value="Oligogalacturonate-sp_porin"/>
</dbReference>
<feature type="signal peptide" evidence="2">
    <location>
        <begin position="1"/>
        <end position="23"/>
    </location>
</feature>
<dbReference type="GO" id="GO:0015288">
    <property type="term" value="F:porin activity"/>
    <property type="evidence" value="ECO:0007669"/>
    <property type="project" value="TreeGrafter"/>
</dbReference>
<dbReference type="PANTHER" id="PTHR38105:SF5">
    <property type="entry name" value="OUTER MEMBRANE PROTEIN"/>
    <property type="match status" value="1"/>
</dbReference>
<dbReference type="EMBL" id="QDKH01000006">
    <property type="protein sequence ID" value="PWC17718.1"/>
    <property type="molecule type" value="Genomic_DNA"/>
</dbReference>
<dbReference type="GO" id="GO:0015772">
    <property type="term" value="P:oligosaccharide transport"/>
    <property type="evidence" value="ECO:0007669"/>
    <property type="project" value="TreeGrafter"/>
</dbReference>
<dbReference type="GO" id="GO:0009279">
    <property type="term" value="C:cell outer membrane"/>
    <property type="evidence" value="ECO:0007669"/>
    <property type="project" value="TreeGrafter"/>
</dbReference>
<protein>
    <submittedName>
        <fullName evidence="3">KdgM family transporter</fullName>
    </submittedName>
</protein>
<organism evidence="3 4">
    <name type="scientific">Brenneria corticis</name>
    <dbReference type="NCBI Taxonomy" id="2173106"/>
    <lineage>
        <taxon>Bacteria</taxon>
        <taxon>Pseudomonadati</taxon>
        <taxon>Pseudomonadota</taxon>
        <taxon>Gammaproteobacteria</taxon>
        <taxon>Enterobacterales</taxon>
        <taxon>Pectobacteriaceae</taxon>
        <taxon>Brenneria</taxon>
    </lineage>
</organism>
<dbReference type="Proteomes" id="UP000296159">
    <property type="component" value="Unassembled WGS sequence"/>
</dbReference>
<gene>
    <name evidence="3" type="ORF">DDT56_05525</name>
</gene>
<dbReference type="Pfam" id="PF06178">
    <property type="entry name" value="KdgM"/>
    <property type="match status" value="1"/>
</dbReference>
<dbReference type="PANTHER" id="PTHR38105">
    <property type="entry name" value="OUTER MEMBRANE PROTEIN-RELATED-RELATED"/>
    <property type="match status" value="1"/>
</dbReference>
<proteinExistence type="predicted"/>
<dbReference type="Gene3D" id="2.40.160.40">
    <property type="entry name" value="monomeric porin ompg"/>
    <property type="match status" value="1"/>
</dbReference>
<sequence length="249" mass="28744">MKTSNKALIAASLSLVFVGQASADVVLRNVSMDYRHEYRLRDRTHYDKLTLATQLPHDYSFAVETKFKTGGSNVKDKAYKDPVLNAVEMTLAKKYQFGNWTISPLFQPEFNSTRTEWKFGVSPWYKINDSWSVGGLYRLELTDYAHDGKCTKVGTVCTTNKHRTVNRVDGYLRYRSGDLTTTYKIIFQHGDENLFAKKKNNYEQELQFNYALGDKKEWSPYISFGDINRSSQSSERQLRLRAGVAYTFK</sequence>
<keyword evidence="1 2" id="KW-0732">Signal</keyword>
<evidence type="ECO:0000313" key="3">
    <source>
        <dbReference type="EMBL" id="PWC17718.1"/>
    </source>
</evidence>
<accession>A0A2U1U7S1</accession>
<feature type="chain" id="PRO_5015663416" evidence="2">
    <location>
        <begin position="24"/>
        <end position="249"/>
    </location>
</feature>
<comment type="caution">
    <text evidence="3">The sequence shown here is derived from an EMBL/GenBank/DDBJ whole genome shotgun (WGS) entry which is preliminary data.</text>
</comment>
<evidence type="ECO:0000256" key="1">
    <source>
        <dbReference type="ARBA" id="ARBA00022729"/>
    </source>
</evidence>
<evidence type="ECO:0000256" key="2">
    <source>
        <dbReference type="SAM" id="SignalP"/>
    </source>
</evidence>
<dbReference type="InterPro" id="IPR053713">
    <property type="entry name" value="Bact_OM_Channel_sf"/>
</dbReference>
<name>A0A2U1U7S1_9GAMM</name>
<evidence type="ECO:0000313" key="4">
    <source>
        <dbReference type="Proteomes" id="UP000296159"/>
    </source>
</evidence>
<dbReference type="AlphaFoldDB" id="A0A2U1U7S1"/>
<keyword evidence="4" id="KW-1185">Reference proteome</keyword>
<dbReference type="RefSeq" id="WP_136165495.1">
    <property type="nucleotide sequence ID" value="NZ_KZ819074.1"/>
</dbReference>
<reference evidence="3 4" key="1">
    <citation type="submission" date="2018-04" db="EMBL/GenBank/DDBJ databases">
        <title>Brenneria corticis sp.nov.</title>
        <authorList>
            <person name="Li Y."/>
        </authorList>
    </citation>
    <scope>NUCLEOTIDE SEQUENCE [LARGE SCALE GENOMIC DNA]</scope>
    <source>
        <strain evidence="3 4">CFCC 11842</strain>
    </source>
</reference>